<dbReference type="InterPro" id="IPR001128">
    <property type="entry name" value="Cyt_P450"/>
</dbReference>
<comment type="similarity">
    <text evidence="2 4">Belongs to the cytochrome P450 family.</text>
</comment>
<dbReference type="PANTHER" id="PTHR24305">
    <property type="entry name" value="CYTOCHROME P450"/>
    <property type="match status" value="1"/>
</dbReference>
<evidence type="ECO:0000256" key="2">
    <source>
        <dbReference type="ARBA" id="ARBA00010617"/>
    </source>
</evidence>
<keyword evidence="3 4" id="KW-0349">Heme</keyword>
<evidence type="ECO:0000256" key="1">
    <source>
        <dbReference type="ARBA" id="ARBA00001971"/>
    </source>
</evidence>
<dbReference type="InterPro" id="IPR036396">
    <property type="entry name" value="Cyt_P450_sf"/>
</dbReference>
<dbReference type="GO" id="GO:0004497">
    <property type="term" value="F:monooxygenase activity"/>
    <property type="evidence" value="ECO:0007669"/>
    <property type="project" value="UniProtKB-KW"/>
</dbReference>
<dbReference type="EMBL" id="CAUYUE010000015">
    <property type="protein sequence ID" value="CAK0786735.1"/>
    <property type="molecule type" value="Genomic_DNA"/>
</dbReference>
<dbReference type="GO" id="GO:0020037">
    <property type="term" value="F:heme binding"/>
    <property type="evidence" value="ECO:0007669"/>
    <property type="project" value="InterPro"/>
</dbReference>
<dbReference type="GO" id="GO:0016705">
    <property type="term" value="F:oxidoreductase activity, acting on paired donors, with incorporation or reduction of molecular oxygen"/>
    <property type="evidence" value="ECO:0007669"/>
    <property type="project" value="InterPro"/>
</dbReference>
<sequence length="504" mass="55034">MLHPRQHLLLAAWAAELGSVFTFRILLTRVVVVTDGALANIVLGRMLSLDKALEPNLSDELLSIGGHRTMFSAGTRSAYWRLLRKGTADAFSPRAVREAFPDTLRILSNIVENMHRGGASSEWDLNNVLLRFAMDMTSIVVFGEDAGATSTLQDSETDGLFSIMKRSLDELTQRCVNPVRRHLFWRADVRNGANEFWRFRAAMQDLVKKVKARGPVRDSDHSIAAHLLRIKDPETGAGLSDDLLAGDIGMFFTAGLETSGNQITWILYLISQHTDVEAKLAAELDAAGLLTTKSRPQPRTLQHADLSCLPYLSCICKEAMRFAPVAATGTTRIARQAMMLGGYFIPRGSILMVPFHAVHHSTANFGRTAGVFNPDRWMTTPTATAHVTLQDALETAKDVPSPGKSGDVPSVVSVGASTDATAQQAYMPFSTGPRRCLGQPLALQMQLAAVAVLCARFRFELAERMGGPEGVGNSSINRLTLQPKDGMWMRCFPRASGKTAIEAQ</sequence>
<organism evidence="5 6">
    <name type="scientific">Coccomyxa viridis</name>
    <dbReference type="NCBI Taxonomy" id="1274662"/>
    <lineage>
        <taxon>Eukaryota</taxon>
        <taxon>Viridiplantae</taxon>
        <taxon>Chlorophyta</taxon>
        <taxon>core chlorophytes</taxon>
        <taxon>Trebouxiophyceae</taxon>
        <taxon>Trebouxiophyceae incertae sedis</taxon>
        <taxon>Coccomyxaceae</taxon>
        <taxon>Coccomyxa</taxon>
    </lineage>
</organism>
<comment type="caution">
    <text evidence="5">The sequence shown here is derived from an EMBL/GenBank/DDBJ whole genome shotgun (WGS) entry which is preliminary data.</text>
</comment>
<evidence type="ECO:0000313" key="5">
    <source>
        <dbReference type="EMBL" id="CAK0786735.1"/>
    </source>
</evidence>
<dbReference type="PRINTS" id="PR00463">
    <property type="entry name" value="EP450I"/>
</dbReference>
<keyword evidence="3 4" id="KW-0479">Metal-binding</keyword>
<keyword evidence="3 4" id="KW-0408">Iron</keyword>
<dbReference type="CDD" id="cd00302">
    <property type="entry name" value="cytochrome_P450"/>
    <property type="match status" value="1"/>
</dbReference>
<dbReference type="Pfam" id="PF00067">
    <property type="entry name" value="p450"/>
    <property type="match status" value="1"/>
</dbReference>
<dbReference type="InterPro" id="IPR050121">
    <property type="entry name" value="Cytochrome_P450_monoxygenase"/>
</dbReference>
<keyword evidence="4" id="KW-0560">Oxidoreductase</keyword>
<dbReference type="InterPro" id="IPR002401">
    <property type="entry name" value="Cyt_P450_E_grp-I"/>
</dbReference>
<keyword evidence="4" id="KW-0503">Monooxygenase</keyword>
<reference evidence="5 6" key="1">
    <citation type="submission" date="2023-10" db="EMBL/GenBank/DDBJ databases">
        <authorList>
            <person name="Maclean D."/>
            <person name="Macfadyen A."/>
        </authorList>
    </citation>
    <scope>NUCLEOTIDE SEQUENCE [LARGE SCALE GENOMIC DNA]</scope>
</reference>
<dbReference type="PRINTS" id="PR00385">
    <property type="entry name" value="P450"/>
</dbReference>
<comment type="cofactor">
    <cofactor evidence="1 3">
        <name>heme</name>
        <dbReference type="ChEBI" id="CHEBI:30413"/>
    </cofactor>
</comment>
<dbReference type="Gene3D" id="1.10.630.10">
    <property type="entry name" value="Cytochrome P450"/>
    <property type="match status" value="1"/>
</dbReference>
<dbReference type="GO" id="GO:0005506">
    <property type="term" value="F:iron ion binding"/>
    <property type="evidence" value="ECO:0007669"/>
    <property type="project" value="InterPro"/>
</dbReference>
<evidence type="ECO:0000313" key="6">
    <source>
        <dbReference type="Proteomes" id="UP001314263"/>
    </source>
</evidence>
<evidence type="ECO:0000256" key="3">
    <source>
        <dbReference type="PIRSR" id="PIRSR602401-1"/>
    </source>
</evidence>
<gene>
    <name evidence="5" type="ORF">CVIRNUC_009949</name>
</gene>
<dbReference type="Proteomes" id="UP001314263">
    <property type="component" value="Unassembled WGS sequence"/>
</dbReference>
<evidence type="ECO:0008006" key="7">
    <source>
        <dbReference type="Google" id="ProtNLM"/>
    </source>
</evidence>
<protein>
    <recommendedName>
        <fullName evidence="7">Cytochrome P450</fullName>
    </recommendedName>
</protein>
<name>A0AAV1IKH9_9CHLO</name>
<keyword evidence="6" id="KW-1185">Reference proteome</keyword>
<dbReference type="InterPro" id="IPR017972">
    <property type="entry name" value="Cyt_P450_CS"/>
</dbReference>
<feature type="binding site" description="axial binding residue" evidence="3">
    <location>
        <position position="436"/>
    </location>
    <ligand>
        <name>heme</name>
        <dbReference type="ChEBI" id="CHEBI:30413"/>
    </ligand>
    <ligandPart>
        <name>Fe</name>
        <dbReference type="ChEBI" id="CHEBI:18248"/>
    </ligandPart>
</feature>
<accession>A0AAV1IKH9</accession>
<dbReference type="PROSITE" id="PS00086">
    <property type="entry name" value="CYTOCHROME_P450"/>
    <property type="match status" value="1"/>
</dbReference>
<dbReference type="PANTHER" id="PTHR24305:SF166">
    <property type="entry name" value="CYTOCHROME P450 12A4, MITOCHONDRIAL-RELATED"/>
    <property type="match status" value="1"/>
</dbReference>
<proteinExistence type="inferred from homology"/>
<dbReference type="AlphaFoldDB" id="A0AAV1IKH9"/>
<dbReference type="SUPFAM" id="SSF48264">
    <property type="entry name" value="Cytochrome P450"/>
    <property type="match status" value="1"/>
</dbReference>
<evidence type="ECO:0000256" key="4">
    <source>
        <dbReference type="RuleBase" id="RU000461"/>
    </source>
</evidence>